<keyword evidence="4 5" id="KW-0067">ATP-binding</keyword>
<dbReference type="InterPro" id="IPR002736">
    <property type="entry name" value="CitG"/>
</dbReference>
<comment type="similarity">
    <text evidence="5">Belongs to the CitG/MdcB family.</text>
</comment>
<dbReference type="HAMAP" id="MF_00397">
    <property type="entry name" value="CitG"/>
    <property type="match status" value="1"/>
</dbReference>
<dbReference type="PANTHER" id="PTHR30201:SF2">
    <property type="entry name" value="2-(5''-TRIPHOSPHORIBOSYL)-3'-DEPHOSPHOCOENZYME-A SYNTHASE"/>
    <property type="match status" value="1"/>
</dbReference>
<dbReference type="STRING" id="1678840.ATC1_131182"/>
<sequence>MNKLHPEKIATLALQSLLAELSATPKPGLIDRNNSGAHQDMDFFMMQKSASVLAFYFLQFAEIGREFHGNAADLFIAVREKGKIAEDAMFKATSGINTHKGALFSFGIICAAAGYLSTHQYSQVLCKDICDFIREMTEGICRKELVQMKLAGALTHGEAVYLKYQVPGIRGEVENGFPHVRNFAYPILAQLLKEGRYSMDTVFSHTLLYLMANVVDTNVLYRHQMETVTYVQQSAQSVLQKGGCLTDTGLQAVYELDQEFIKKGISPGGCADLLAVTYFLYSLENCR</sequence>
<keyword evidence="3 5" id="KW-0547">Nucleotide-binding</keyword>
<evidence type="ECO:0000313" key="7">
    <source>
        <dbReference type="Proteomes" id="UP000053370"/>
    </source>
</evidence>
<dbReference type="PANTHER" id="PTHR30201">
    <property type="entry name" value="TRIPHOSPHORIBOSYL-DEPHOSPHO-COA SYNTHASE"/>
    <property type="match status" value="1"/>
</dbReference>
<dbReference type="Gene3D" id="1.10.4200.10">
    <property type="entry name" value="Triphosphoribosyl-dephospho-CoA protein"/>
    <property type="match status" value="1"/>
</dbReference>
<evidence type="ECO:0000256" key="2">
    <source>
        <dbReference type="ARBA" id="ARBA00022679"/>
    </source>
</evidence>
<dbReference type="EMBL" id="DF968181">
    <property type="protein sequence ID" value="GAP41198.1"/>
    <property type="molecule type" value="Genomic_DNA"/>
</dbReference>
<dbReference type="GO" id="GO:0046917">
    <property type="term" value="F:triphosphoribosyl-dephospho-CoA synthase activity"/>
    <property type="evidence" value="ECO:0007669"/>
    <property type="project" value="UniProtKB-UniRule"/>
</dbReference>
<dbReference type="GO" id="GO:0051191">
    <property type="term" value="P:prosthetic group biosynthetic process"/>
    <property type="evidence" value="ECO:0007669"/>
    <property type="project" value="TreeGrafter"/>
</dbReference>
<evidence type="ECO:0000256" key="5">
    <source>
        <dbReference type="HAMAP-Rule" id="MF_00397"/>
    </source>
</evidence>
<dbReference type="OrthoDB" id="114886at2"/>
<organism evidence="6">
    <name type="scientific">Flexilinea flocculi</name>
    <dbReference type="NCBI Taxonomy" id="1678840"/>
    <lineage>
        <taxon>Bacteria</taxon>
        <taxon>Bacillati</taxon>
        <taxon>Chloroflexota</taxon>
        <taxon>Anaerolineae</taxon>
        <taxon>Anaerolineales</taxon>
        <taxon>Anaerolineaceae</taxon>
        <taxon>Flexilinea</taxon>
    </lineage>
</organism>
<protein>
    <recommendedName>
        <fullName evidence="5">Probable 2-(5''-triphosphoribosyl)-3'-dephosphocoenzyme-A synthase</fullName>
        <shortName evidence="5">2-(5''-triphosphoribosyl)-3'-dephospho-CoA synthase</shortName>
        <ecNumber evidence="5">2.4.2.52</ecNumber>
    </recommendedName>
</protein>
<reference evidence="6" key="1">
    <citation type="journal article" date="2015" name="Genome Announc.">
        <title>Draft Genome Sequence of Anaerolineae Strain TC1, a Novel Isolate from a Methanogenic Wastewater Treatment System.</title>
        <authorList>
            <person name="Matsuura N."/>
            <person name="Tourlousse D.M."/>
            <person name="Sun L."/>
            <person name="Toyonaga M."/>
            <person name="Kuroda K."/>
            <person name="Ohashi A."/>
            <person name="Cruz R."/>
            <person name="Yamaguchi T."/>
            <person name="Sekiguchi Y."/>
        </authorList>
    </citation>
    <scope>NUCLEOTIDE SEQUENCE [LARGE SCALE GENOMIC DNA]</scope>
    <source>
        <strain evidence="6">TC1</strain>
    </source>
</reference>
<name>A0A0S7BTN1_9CHLR</name>
<proteinExistence type="inferred from homology"/>
<dbReference type="AlphaFoldDB" id="A0A0S7BTN1"/>
<evidence type="ECO:0000313" key="6">
    <source>
        <dbReference type="EMBL" id="GAP41198.1"/>
    </source>
</evidence>
<dbReference type="RefSeq" id="WP_062281936.1">
    <property type="nucleotide sequence ID" value="NZ_DF968181.1"/>
</dbReference>
<comment type="catalytic activity">
    <reaction evidence="1 5">
        <text>3'-dephospho-CoA + ATP = 2'-(5''-triphospho-alpha-D-ribosyl)-3'-dephospho-CoA + adenine</text>
        <dbReference type="Rhea" id="RHEA:15117"/>
        <dbReference type="ChEBI" id="CHEBI:16708"/>
        <dbReference type="ChEBI" id="CHEBI:30616"/>
        <dbReference type="ChEBI" id="CHEBI:57328"/>
        <dbReference type="ChEBI" id="CHEBI:61378"/>
        <dbReference type="EC" id="2.4.2.52"/>
    </reaction>
</comment>
<gene>
    <name evidence="5" type="primary">citG</name>
    <name evidence="6" type="ORF">ATC1_131182</name>
</gene>
<dbReference type="NCBIfam" id="TIGR03125">
    <property type="entry name" value="citrate_citG"/>
    <property type="match status" value="1"/>
</dbReference>
<dbReference type="EC" id="2.4.2.52" evidence="5"/>
<dbReference type="Pfam" id="PF01874">
    <property type="entry name" value="CitG"/>
    <property type="match status" value="1"/>
</dbReference>
<evidence type="ECO:0000256" key="1">
    <source>
        <dbReference type="ARBA" id="ARBA00001210"/>
    </source>
</evidence>
<dbReference type="InterPro" id="IPR017551">
    <property type="entry name" value="TriPribosyl-deP-CoA_syn_CitG"/>
</dbReference>
<evidence type="ECO:0000256" key="4">
    <source>
        <dbReference type="ARBA" id="ARBA00022840"/>
    </source>
</evidence>
<accession>A0A0S7BTN1</accession>
<keyword evidence="7" id="KW-1185">Reference proteome</keyword>
<evidence type="ECO:0000256" key="3">
    <source>
        <dbReference type="ARBA" id="ARBA00022741"/>
    </source>
</evidence>
<dbReference type="Proteomes" id="UP000053370">
    <property type="component" value="Unassembled WGS sequence"/>
</dbReference>
<keyword evidence="2 5" id="KW-0808">Transferase</keyword>
<dbReference type="GO" id="GO:0005524">
    <property type="term" value="F:ATP binding"/>
    <property type="evidence" value="ECO:0007669"/>
    <property type="project" value="UniProtKB-KW"/>
</dbReference>